<keyword evidence="1" id="KW-0804">Transcription</keyword>
<dbReference type="InterPro" id="IPR036735">
    <property type="entry name" value="NGN_dom_sf"/>
</dbReference>
<organism evidence="4">
    <name type="scientific">Escherichia coli</name>
    <dbReference type="NCBI Taxonomy" id="562"/>
    <lineage>
        <taxon>Bacteria</taxon>
        <taxon>Pseudomonadati</taxon>
        <taxon>Pseudomonadota</taxon>
        <taxon>Gammaproteobacteria</taxon>
        <taxon>Enterobacterales</taxon>
        <taxon>Enterobacteriaceae</taxon>
        <taxon>Escherichia</taxon>
    </lineage>
</organism>
<gene>
    <name evidence="4" type="primary">yqiJ</name>
    <name evidence="4" type="ORF">pOT-ESBL-0589_00098</name>
</gene>
<evidence type="ECO:0000256" key="1">
    <source>
        <dbReference type="ARBA" id="ARBA00023163"/>
    </source>
</evidence>
<reference evidence="4" key="1">
    <citation type="submission" date="2019-08" db="EMBL/GenBank/DDBJ databases">
        <title>Compatibility and phylogenetic relationship of I-complex plasmids.</title>
        <authorList>
            <person name="Rozwandowicz M."/>
            <person name="Hordijk J."/>
            <person name="Bossers A."/>
            <person name="Zomer A."/>
            <person name="Wagenaar J."/>
            <person name="Mevius D."/>
            <person name="Brouwer M."/>
        </authorList>
    </citation>
    <scope>NUCLEOTIDE SEQUENCE</scope>
    <source>
        <strain evidence="4">OT-ESBL-0589</strain>
        <plasmid evidence="4">pOT-ESBL-0589</plasmid>
    </source>
</reference>
<keyword evidence="2" id="KW-0472">Membrane</keyword>
<evidence type="ECO:0000256" key="2">
    <source>
        <dbReference type="SAM" id="Phobius"/>
    </source>
</evidence>
<geneLocation type="plasmid" evidence="4">
    <name>pOT-ESBL-0589</name>
</geneLocation>
<keyword evidence="4" id="KW-0614">Plasmid</keyword>
<keyword evidence="2" id="KW-0812">Transmembrane</keyword>
<dbReference type="Pfam" id="PF21001">
    <property type="entry name" value="YqiJ_N"/>
    <property type="match status" value="1"/>
</dbReference>
<feature type="domain" description="NusG-like N-terminal" evidence="3">
    <location>
        <begin position="53"/>
        <end position="157"/>
    </location>
</feature>
<evidence type="ECO:0000259" key="3">
    <source>
        <dbReference type="SMART" id="SM00738"/>
    </source>
</evidence>
<name>A0A6G6AJ00_ECOLX</name>
<dbReference type="InterPro" id="IPR006645">
    <property type="entry name" value="NGN-like_dom"/>
</dbReference>
<protein>
    <submittedName>
        <fullName evidence="4">Inner membrane protein YqiJ</fullName>
    </submittedName>
</protein>
<keyword evidence="2" id="KW-1133">Transmembrane helix</keyword>
<proteinExistence type="predicted"/>
<dbReference type="InterPro" id="IPR048376">
    <property type="entry name" value="YqiJ_N"/>
</dbReference>
<accession>A0A6G6AJ00</accession>
<dbReference type="AlphaFoldDB" id="A0A6G6AJ00"/>
<dbReference type="SMART" id="SM00738">
    <property type="entry name" value="NGN"/>
    <property type="match status" value="1"/>
</dbReference>
<dbReference type="SUPFAM" id="SSF82679">
    <property type="entry name" value="N-utilization substance G protein NusG, N-terminal domain"/>
    <property type="match status" value="1"/>
</dbReference>
<evidence type="ECO:0000313" key="4">
    <source>
        <dbReference type="EMBL" id="QID22069.1"/>
    </source>
</evidence>
<dbReference type="EMBL" id="MN335640">
    <property type="protein sequence ID" value="QID22069.1"/>
    <property type="molecule type" value="Genomic_DNA"/>
</dbReference>
<dbReference type="Gene3D" id="3.30.70.940">
    <property type="entry name" value="NusG, N-terminal domain"/>
    <property type="match status" value="1"/>
</dbReference>
<dbReference type="CDD" id="cd09894">
    <property type="entry name" value="NGN_SP_AnfA1"/>
    <property type="match status" value="1"/>
</dbReference>
<dbReference type="GO" id="GO:0006354">
    <property type="term" value="P:DNA-templated transcription elongation"/>
    <property type="evidence" value="ECO:0007669"/>
    <property type="project" value="InterPro"/>
</dbReference>
<sequence>MCLSELQARLNVGQPLFPTHALCIRRSQQHRSPPAGIDFRGAFRILNISELHQRNWYLAQYIPAGKNREHLFSWLSEQHVLPWTPLILKKVRRTDKVCGYRRHIHAVFPGYFFLKADPERHSFTHLRRHSAFLDFVKMAGEIKTVREDIVQSLMKVYPDPALNPAAREELDAASTLWLTKARYQYLLRLDAQPLPESRIALLCGHSLSSAMDTPDLPEGLTGEALDWLNIGRIPLLIVLCILAGFFGISGILLQGLIIHLLQAPAPNILLAPLCLLLTCPLVHRTGRLIAPWLPRDETTALTEEAFIGCMATITGYHAVAGSPCEGRFTDRFGQVHYLLLEPEAGKEFRRGDKVIIVCRLSGSRWLGELNPWPDVL</sequence>
<feature type="transmembrane region" description="Helical" evidence="2">
    <location>
        <begin position="235"/>
        <end position="258"/>
    </location>
</feature>
<dbReference type="InterPro" id="IPR010840">
    <property type="entry name" value="YqiJ_OB"/>
</dbReference>
<dbReference type="Pfam" id="PF07290">
    <property type="entry name" value="YqiJ_OB"/>
    <property type="match status" value="1"/>
</dbReference>